<reference evidence="4 5" key="1">
    <citation type="submission" date="2023-03" db="EMBL/GenBank/DDBJ databases">
        <title>Draft genome sequence of Thalassotalea eurytherma JCM 18482T.</title>
        <authorList>
            <person name="Sawabe T."/>
        </authorList>
    </citation>
    <scope>NUCLEOTIDE SEQUENCE [LARGE SCALE GENOMIC DNA]</scope>
    <source>
        <strain evidence="4 5">JCM 18482</strain>
    </source>
</reference>
<accession>A0ABQ6H335</accession>
<dbReference type="RefSeq" id="WP_284207268.1">
    <property type="nucleotide sequence ID" value="NZ_BSSU01000006.1"/>
</dbReference>
<name>A0ABQ6H335_9GAMM</name>
<dbReference type="SUPFAM" id="SSF52540">
    <property type="entry name" value="P-loop containing nucleoside triphosphate hydrolases"/>
    <property type="match status" value="1"/>
</dbReference>
<proteinExistence type="predicted"/>
<comment type="catalytic activity">
    <reaction evidence="3">
        <text>DNA(n) + a 2'-deoxyribonucleoside 5'-triphosphate = DNA(n+1) + diphosphate</text>
        <dbReference type="Rhea" id="RHEA:22508"/>
        <dbReference type="Rhea" id="RHEA-COMP:17339"/>
        <dbReference type="Rhea" id="RHEA-COMP:17340"/>
        <dbReference type="ChEBI" id="CHEBI:33019"/>
        <dbReference type="ChEBI" id="CHEBI:61560"/>
        <dbReference type="ChEBI" id="CHEBI:173112"/>
        <dbReference type="EC" id="2.7.7.7"/>
    </reaction>
</comment>
<dbReference type="PANTHER" id="PTHR11669">
    <property type="entry name" value="REPLICATION FACTOR C / DNA POLYMERASE III GAMMA-TAU SUBUNIT"/>
    <property type="match status" value="1"/>
</dbReference>
<dbReference type="InterPro" id="IPR027417">
    <property type="entry name" value="P-loop_NTPase"/>
</dbReference>
<gene>
    <name evidence="4" type="ORF">theurythT_13760</name>
</gene>
<evidence type="ECO:0000313" key="4">
    <source>
        <dbReference type="EMBL" id="GLX81924.1"/>
    </source>
</evidence>
<comment type="caution">
    <text evidence="4">The sequence shown here is derived from an EMBL/GenBank/DDBJ whole genome shotgun (WGS) entry which is preliminary data.</text>
</comment>
<protein>
    <recommendedName>
        <fullName evidence="1">DNA-directed DNA polymerase</fullName>
        <ecNumber evidence="1">2.7.7.7</ecNumber>
    </recommendedName>
</protein>
<dbReference type="InterPro" id="IPR050238">
    <property type="entry name" value="DNA_Rep/Repair_Clamp_Loader"/>
</dbReference>
<evidence type="ECO:0000256" key="3">
    <source>
        <dbReference type="ARBA" id="ARBA00049244"/>
    </source>
</evidence>
<dbReference type="EC" id="2.7.7.7" evidence="1"/>
<evidence type="ECO:0000256" key="1">
    <source>
        <dbReference type="ARBA" id="ARBA00012417"/>
    </source>
</evidence>
<keyword evidence="2" id="KW-0548">Nucleotidyltransferase</keyword>
<sequence length="311" mass="35052">MHWLSAHQQLLSSQIEAQKLPHALLITGVKHAGKRELASWLSAVVACRTPIKDHDNILQSCGHCKHCLLIKGETYPDNHLLESDKNSHKVDEIRKVTQYLQKTPQLGVYQVVTIDDAHCMNVSASNALLKTLEEPTPSSLLVLLTDQKSQLLETVISRCQSIDLKPYVGQQLAQHFNVEIDDPHLNLTHLAQLTSSEAHQNYLTQQSNFINFLLGKFPLVQLASDIANQEQGFQFLQQTIATLVRESNQWQGQSNDLLYQQISHLIKPSSLFAINTLLLSLVALNHQAQTNKQLQTEKFLISVQQLINNKK</sequence>
<dbReference type="PANTHER" id="PTHR11669:SF8">
    <property type="entry name" value="DNA POLYMERASE III SUBUNIT DELTA"/>
    <property type="match status" value="1"/>
</dbReference>
<keyword evidence="2" id="KW-0808">Transferase</keyword>
<keyword evidence="5" id="KW-1185">Reference proteome</keyword>
<dbReference type="EMBL" id="BSSU01000006">
    <property type="protein sequence ID" value="GLX81924.1"/>
    <property type="molecule type" value="Genomic_DNA"/>
</dbReference>
<keyword evidence="2" id="KW-0239">DNA-directed DNA polymerase</keyword>
<organism evidence="4 5">
    <name type="scientific">Thalassotalea eurytherma</name>
    <dbReference type="NCBI Taxonomy" id="1144278"/>
    <lineage>
        <taxon>Bacteria</taxon>
        <taxon>Pseudomonadati</taxon>
        <taxon>Pseudomonadota</taxon>
        <taxon>Gammaproteobacteria</taxon>
        <taxon>Alteromonadales</taxon>
        <taxon>Colwelliaceae</taxon>
        <taxon>Thalassotalea</taxon>
    </lineage>
</organism>
<dbReference type="Pfam" id="PF13177">
    <property type="entry name" value="DNA_pol3_delta2"/>
    <property type="match status" value="1"/>
</dbReference>
<dbReference type="Proteomes" id="UP001157133">
    <property type="component" value="Unassembled WGS sequence"/>
</dbReference>
<evidence type="ECO:0000256" key="2">
    <source>
        <dbReference type="ARBA" id="ARBA00022932"/>
    </source>
</evidence>
<evidence type="ECO:0000313" key="5">
    <source>
        <dbReference type="Proteomes" id="UP001157133"/>
    </source>
</evidence>
<dbReference type="Gene3D" id="3.40.50.300">
    <property type="entry name" value="P-loop containing nucleotide triphosphate hydrolases"/>
    <property type="match status" value="1"/>
</dbReference>